<dbReference type="EMBL" id="ASHM01139084">
    <property type="protein sequence ID" value="PNX60914.1"/>
    <property type="molecule type" value="Genomic_DNA"/>
</dbReference>
<gene>
    <name evidence="1" type="ORF">L195_g060414</name>
</gene>
<evidence type="ECO:0000313" key="1">
    <source>
        <dbReference type="EMBL" id="PNX60914.1"/>
    </source>
</evidence>
<comment type="caution">
    <text evidence="1">The sequence shown here is derived from an EMBL/GenBank/DDBJ whole genome shotgun (WGS) entry which is preliminary data.</text>
</comment>
<accession>A0A2K3K3Q3</accession>
<reference evidence="1 2" key="2">
    <citation type="journal article" date="2017" name="Front. Plant Sci.">
        <title>Gene Classification and Mining of Molecular Markers Useful in Red Clover (Trifolium pratense) Breeding.</title>
        <authorList>
            <person name="Istvanek J."/>
            <person name="Dluhosova J."/>
            <person name="Dluhos P."/>
            <person name="Patkova L."/>
            <person name="Nedelnik J."/>
            <person name="Repkova J."/>
        </authorList>
    </citation>
    <scope>NUCLEOTIDE SEQUENCE [LARGE SCALE GENOMIC DNA]</scope>
    <source>
        <strain evidence="2">cv. Tatra</strain>
        <tissue evidence="1">Young leaves</tissue>
    </source>
</reference>
<dbReference type="AlphaFoldDB" id="A0A2K3K3Q3"/>
<feature type="non-terminal residue" evidence="1">
    <location>
        <position position="147"/>
    </location>
</feature>
<organism evidence="1 2">
    <name type="scientific">Trifolium pratense</name>
    <name type="common">Red clover</name>
    <dbReference type="NCBI Taxonomy" id="57577"/>
    <lineage>
        <taxon>Eukaryota</taxon>
        <taxon>Viridiplantae</taxon>
        <taxon>Streptophyta</taxon>
        <taxon>Embryophyta</taxon>
        <taxon>Tracheophyta</taxon>
        <taxon>Spermatophyta</taxon>
        <taxon>Magnoliopsida</taxon>
        <taxon>eudicotyledons</taxon>
        <taxon>Gunneridae</taxon>
        <taxon>Pentapetalae</taxon>
        <taxon>rosids</taxon>
        <taxon>fabids</taxon>
        <taxon>Fabales</taxon>
        <taxon>Fabaceae</taxon>
        <taxon>Papilionoideae</taxon>
        <taxon>50 kb inversion clade</taxon>
        <taxon>NPAAA clade</taxon>
        <taxon>Hologalegina</taxon>
        <taxon>IRL clade</taxon>
        <taxon>Trifolieae</taxon>
        <taxon>Trifolium</taxon>
    </lineage>
</organism>
<name>A0A2K3K3Q3_TRIPR</name>
<sequence>MPPLFKISGSVKHLGIHIVHEVVWSNSISPAYASLWWKDIRNLELCIESRSWLEEAIVRSWLEVDKWLDDSPWSVQFPLLFSLSLNKHATMAEMLVALADNLREENVLWRRNLFQWEVDEVSHLVDIDDKSSHSLFHAYFSNIRYIL</sequence>
<evidence type="ECO:0000313" key="2">
    <source>
        <dbReference type="Proteomes" id="UP000236291"/>
    </source>
</evidence>
<protein>
    <submittedName>
        <fullName evidence="1">Uncharacterized protein</fullName>
    </submittedName>
</protein>
<dbReference type="Proteomes" id="UP000236291">
    <property type="component" value="Unassembled WGS sequence"/>
</dbReference>
<reference evidence="1 2" key="1">
    <citation type="journal article" date="2014" name="Am. J. Bot.">
        <title>Genome assembly and annotation for red clover (Trifolium pratense; Fabaceae).</title>
        <authorList>
            <person name="Istvanek J."/>
            <person name="Jaros M."/>
            <person name="Krenek A."/>
            <person name="Repkova J."/>
        </authorList>
    </citation>
    <scope>NUCLEOTIDE SEQUENCE [LARGE SCALE GENOMIC DNA]</scope>
    <source>
        <strain evidence="2">cv. Tatra</strain>
        <tissue evidence="1">Young leaves</tissue>
    </source>
</reference>
<proteinExistence type="predicted"/>